<evidence type="ECO:0000313" key="3">
    <source>
        <dbReference type="Proteomes" id="UP000799770"/>
    </source>
</evidence>
<keyword evidence="1" id="KW-0812">Transmembrane</keyword>
<keyword evidence="3" id="KW-1185">Reference proteome</keyword>
<dbReference type="EMBL" id="ML977318">
    <property type="protein sequence ID" value="KAF2117709.1"/>
    <property type="molecule type" value="Genomic_DNA"/>
</dbReference>
<name>A0A6A5ZDW8_9PLEO</name>
<gene>
    <name evidence="2" type="ORF">BDV96DRAFT_400516</name>
</gene>
<reference evidence="2" key="1">
    <citation type="journal article" date="2020" name="Stud. Mycol.">
        <title>101 Dothideomycetes genomes: a test case for predicting lifestyles and emergence of pathogens.</title>
        <authorList>
            <person name="Haridas S."/>
            <person name="Albert R."/>
            <person name="Binder M."/>
            <person name="Bloem J."/>
            <person name="Labutti K."/>
            <person name="Salamov A."/>
            <person name="Andreopoulos B."/>
            <person name="Baker S."/>
            <person name="Barry K."/>
            <person name="Bills G."/>
            <person name="Bluhm B."/>
            <person name="Cannon C."/>
            <person name="Castanera R."/>
            <person name="Culley D."/>
            <person name="Daum C."/>
            <person name="Ezra D."/>
            <person name="Gonzalez J."/>
            <person name="Henrissat B."/>
            <person name="Kuo A."/>
            <person name="Liang C."/>
            <person name="Lipzen A."/>
            <person name="Lutzoni F."/>
            <person name="Magnuson J."/>
            <person name="Mondo S."/>
            <person name="Nolan M."/>
            <person name="Ohm R."/>
            <person name="Pangilinan J."/>
            <person name="Park H.-J."/>
            <person name="Ramirez L."/>
            <person name="Alfaro M."/>
            <person name="Sun H."/>
            <person name="Tritt A."/>
            <person name="Yoshinaga Y."/>
            <person name="Zwiers L.-H."/>
            <person name="Turgeon B."/>
            <person name="Goodwin S."/>
            <person name="Spatafora J."/>
            <person name="Crous P."/>
            <person name="Grigoriev I."/>
        </authorList>
    </citation>
    <scope>NUCLEOTIDE SEQUENCE</scope>
    <source>
        <strain evidence="2">CBS 627.86</strain>
    </source>
</reference>
<evidence type="ECO:0000313" key="2">
    <source>
        <dbReference type="EMBL" id="KAF2117709.1"/>
    </source>
</evidence>
<accession>A0A6A5ZDW8</accession>
<evidence type="ECO:0000256" key="1">
    <source>
        <dbReference type="SAM" id="Phobius"/>
    </source>
</evidence>
<dbReference type="AlphaFoldDB" id="A0A6A5ZDW8"/>
<feature type="transmembrane region" description="Helical" evidence="1">
    <location>
        <begin position="36"/>
        <end position="53"/>
    </location>
</feature>
<proteinExistence type="predicted"/>
<protein>
    <submittedName>
        <fullName evidence="2">Uncharacterized protein</fullName>
    </submittedName>
</protein>
<keyword evidence="1" id="KW-1133">Transmembrane helix</keyword>
<sequence length="159" mass="18005">MDGVEHEERLNGIITLLQTAFSSAFGTYVVRRWTFFLGPVFLLFVNTTYRYIIVSIGRYDHGFPLFHHAGYLSLKRSPLYPLAVSRSQICLFGRSDFHLATGSDTVFACCVRHQTAIFLSTRPRIVGSSVSWLYNSKSLYQAILPSRTSIHNTRSCVGM</sequence>
<organism evidence="2 3">
    <name type="scientific">Lophiotrema nucula</name>
    <dbReference type="NCBI Taxonomy" id="690887"/>
    <lineage>
        <taxon>Eukaryota</taxon>
        <taxon>Fungi</taxon>
        <taxon>Dikarya</taxon>
        <taxon>Ascomycota</taxon>
        <taxon>Pezizomycotina</taxon>
        <taxon>Dothideomycetes</taxon>
        <taxon>Pleosporomycetidae</taxon>
        <taxon>Pleosporales</taxon>
        <taxon>Lophiotremataceae</taxon>
        <taxon>Lophiotrema</taxon>
    </lineage>
</organism>
<feature type="transmembrane region" description="Helical" evidence="1">
    <location>
        <begin position="12"/>
        <end position="30"/>
    </location>
</feature>
<keyword evidence="1" id="KW-0472">Membrane</keyword>
<dbReference type="Proteomes" id="UP000799770">
    <property type="component" value="Unassembled WGS sequence"/>
</dbReference>